<organism evidence="2">
    <name type="scientific">Caldithrix abyssi</name>
    <dbReference type="NCBI Taxonomy" id="187145"/>
    <lineage>
        <taxon>Bacteria</taxon>
        <taxon>Pseudomonadati</taxon>
        <taxon>Calditrichota</taxon>
        <taxon>Calditrichia</taxon>
        <taxon>Calditrichales</taxon>
        <taxon>Calditrichaceae</taxon>
        <taxon>Caldithrix</taxon>
    </lineage>
</organism>
<accession>A0A7V1LKP0</accession>
<keyword evidence="1" id="KW-0472">Membrane</keyword>
<dbReference type="Proteomes" id="UP000886005">
    <property type="component" value="Unassembled WGS sequence"/>
</dbReference>
<gene>
    <name evidence="2" type="ORF">ENJ10_03545</name>
</gene>
<protein>
    <submittedName>
        <fullName evidence="2">Uncharacterized protein</fullName>
    </submittedName>
</protein>
<feature type="transmembrane region" description="Helical" evidence="1">
    <location>
        <begin position="100"/>
        <end position="124"/>
    </location>
</feature>
<keyword evidence="1" id="KW-0812">Transmembrane</keyword>
<dbReference type="EMBL" id="DRLD01000096">
    <property type="protein sequence ID" value="HED09739.1"/>
    <property type="molecule type" value="Genomic_DNA"/>
</dbReference>
<proteinExistence type="predicted"/>
<feature type="transmembrane region" description="Helical" evidence="1">
    <location>
        <begin position="57"/>
        <end position="80"/>
    </location>
</feature>
<keyword evidence="1" id="KW-1133">Transmembrane helix</keyword>
<sequence>MNWSIILILALPALVMGLLSLRGYTQGIEIYLWILLALFNILVILKNQPAHPYMHLLLIGLFWGLINAITQSMNFDLYLANNLRAAASFSKLPPTINPRMIVLIIGPLSGLGVGIAMSAFAFVFKKTLPFLPIFQALK</sequence>
<evidence type="ECO:0000256" key="1">
    <source>
        <dbReference type="SAM" id="Phobius"/>
    </source>
</evidence>
<reference evidence="2" key="1">
    <citation type="journal article" date="2020" name="mSystems">
        <title>Genome- and Community-Level Interaction Insights into Carbon Utilization and Element Cycling Functions of Hydrothermarchaeota in Hydrothermal Sediment.</title>
        <authorList>
            <person name="Zhou Z."/>
            <person name="Liu Y."/>
            <person name="Xu W."/>
            <person name="Pan J."/>
            <person name="Luo Z.H."/>
            <person name="Li M."/>
        </authorList>
    </citation>
    <scope>NUCLEOTIDE SEQUENCE [LARGE SCALE GENOMIC DNA]</scope>
    <source>
        <strain evidence="2">HyVt-456</strain>
    </source>
</reference>
<feature type="transmembrane region" description="Helical" evidence="1">
    <location>
        <begin position="30"/>
        <end position="45"/>
    </location>
</feature>
<comment type="caution">
    <text evidence="2">The sequence shown here is derived from an EMBL/GenBank/DDBJ whole genome shotgun (WGS) entry which is preliminary data.</text>
</comment>
<name>A0A7V1LKP0_CALAY</name>
<dbReference type="AlphaFoldDB" id="A0A7V1LKP0"/>
<evidence type="ECO:0000313" key="2">
    <source>
        <dbReference type="EMBL" id="HED09739.1"/>
    </source>
</evidence>